<gene>
    <name evidence="2" type="ORF">B0H16DRAFT_1450066</name>
</gene>
<sequence>MQAWSGSTDRSRKLNEARDAREEGRILTDTDTEAENCVLRAFSTPSDGVTDHARASARERSTPSGVLAGVAADQRRTREMRATIDNKMAEVERALAQSAYRVLATPLGARAAVYASRAPGHPRTTRNQVRVRGHAFAINRSLHRTSGVRALATHRWTPGVHAARTYTAPNDALHPPQAPRRMAPRAETEAEAAEEEISARRSIATLPPERRRRKGEGKKDGRKERENRRGEEERREEGKKEGAGQRRRHEESGGGSFGDEGGVGGRDEMECTGAKWSALGQDGWREQRAKGHRDGGTEGLQEPQFKYRRRGVRRRRVVGMQGDGENRLRSQAQLLPTRHFEFRFAARLIRNFVIAGVSLFFTGAPSKPQSLEDLLLTRFCVAASRRLSGWVGTLYTGNSMRNGGADLGSSGQRWAEEWRIGAEVGKCKKKRDDKILAGSAIIRPSLPLFGRQIAAYPGRPGQTGFSLGVRPDTGSHSTFHSRSFPARFPTMFIPQNLSAAGLLDSLRLKVCSERSESVEMRKIKPQ</sequence>
<proteinExistence type="predicted"/>
<dbReference type="EMBL" id="JARKIB010000010">
    <property type="protein sequence ID" value="KAJ7775435.1"/>
    <property type="molecule type" value="Genomic_DNA"/>
</dbReference>
<feature type="compositionally biased region" description="Basic and acidic residues" evidence="1">
    <location>
        <begin position="9"/>
        <end position="28"/>
    </location>
</feature>
<feature type="compositionally biased region" description="Basic and acidic residues" evidence="1">
    <location>
        <begin position="283"/>
        <end position="296"/>
    </location>
</feature>
<accession>A0AAD7NUF8</accession>
<comment type="caution">
    <text evidence="2">The sequence shown here is derived from an EMBL/GenBank/DDBJ whole genome shotgun (WGS) entry which is preliminary data.</text>
</comment>
<name>A0AAD7NUF8_9AGAR</name>
<feature type="compositionally biased region" description="Gly residues" evidence="1">
    <location>
        <begin position="253"/>
        <end position="264"/>
    </location>
</feature>
<protein>
    <submittedName>
        <fullName evidence="2">Uncharacterized protein</fullName>
    </submittedName>
</protein>
<feature type="region of interest" description="Disordered" evidence="1">
    <location>
        <begin position="165"/>
        <end position="300"/>
    </location>
</feature>
<dbReference type="AlphaFoldDB" id="A0AAD7NUF8"/>
<keyword evidence="3" id="KW-1185">Reference proteome</keyword>
<evidence type="ECO:0000313" key="2">
    <source>
        <dbReference type="EMBL" id="KAJ7775435.1"/>
    </source>
</evidence>
<feature type="region of interest" description="Disordered" evidence="1">
    <location>
        <begin position="1"/>
        <end position="29"/>
    </location>
</feature>
<evidence type="ECO:0000256" key="1">
    <source>
        <dbReference type="SAM" id="MobiDB-lite"/>
    </source>
</evidence>
<feature type="compositionally biased region" description="Basic and acidic residues" evidence="1">
    <location>
        <begin position="217"/>
        <end position="252"/>
    </location>
</feature>
<dbReference type="Proteomes" id="UP001215598">
    <property type="component" value="Unassembled WGS sequence"/>
</dbReference>
<evidence type="ECO:0000313" key="3">
    <source>
        <dbReference type="Proteomes" id="UP001215598"/>
    </source>
</evidence>
<organism evidence="2 3">
    <name type="scientific">Mycena metata</name>
    <dbReference type="NCBI Taxonomy" id="1033252"/>
    <lineage>
        <taxon>Eukaryota</taxon>
        <taxon>Fungi</taxon>
        <taxon>Dikarya</taxon>
        <taxon>Basidiomycota</taxon>
        <taxon>Agaricomycotina</taxon>
        <taxon>Agaricomycetes</taxon>
        <taxon>Agaricomycetidae</taxon>
        <taxon>Agaricales</taxon>
        <taxon>Marasmiineae</taxon>
        <taxon>Mycenaceae</taxon>
        <taxon>Mycena</taxon>
    </lineage>
</organism>
<reference evidence="2" key="1">
    <citation type="submission" date="2023-03" db="EMBL/GenBank/DDBJ databases">
        <title>Massive genome expansion in bonnet fungi (Mycena s.s.) driven by repeated elements and novel gene families across ecological guilds.</title>
        <authorList>
            <consortium name="Lawrence Berkeley National Laboratory"/>
            <person name="Harder C.B."/>
            <person name="Miyauchi S."/>
            <person name="Viragh M."/>
            <person name="Kuo A."/>
            <person name="Thoen E."/>
            <person name="Andreopoulos B."/>
            <person name="Lu D."/>
            <person name="Skrede I."/>
            <person name="Drula E."/>
            <person name="Henrissat B."/>
            <person name="Morin E."/>
            <person name="Kohler A."/>
            <person name="Barry K."/>
            <person name="LaButti K."/>
            <person name="Morin E."/>
            <person name="Salamov A."/>
            <person name="Lipzen A."/>
            <person name="Mereny Z."/>
            <person name="Hegedus B."/>
            <person name="Baldrian P."/>
            <person name="Stursova M."/>
            <person name="Weitz H."/>
            <person name="Taylor A."/>
            <person name="Grigoriev I.V."/>
            <person name="Nagy L.G."/>
            <person name="Martin F."/>
            <person name="Kauserud H."/>
        </authorList>
    </citation>
    <scope>NUCLEOTIDE SEQUENCE</scope>
    <source>
        <strain evidence="2">CBHHK182m</strain>
    </source>
</reference>